<evidence type="ECO:0000313" key="1">
    <source>
        <dbReference type="EMBL" id="MFC3682236.1"/>
    </source>
</evidence>
<dbReference type="RefSeq" id="WP_382170020.1">
    <property type="nucleotide sequence ID" value="NZ_JBHRXX010000001.1"/>
</dbReference>
<organism evidence="1 2">
    <name type="scientific">Hydrogenophaga luteola</name>
    <dbReference type="NCBI Taxonomy" id="1591122"/>
    <lineage>
        <taxon>Bacteria</taxon>
        <taxon>Pseudomonadati</taxon>
        <taxon>Pseudomonadota</taxon>
        <taxon>Betaproteobacteria</taxon>
        <taxon>Burkholderiales</taxon>
        <taxon>Comamonadaceae</taxon>
        <taxon>Hydrogenophaga</taxon>
    </lineage>
</organism>
<dbReference type="EMBL" id="JBHRXX010000001">
    <property type="protein sequence ID" value="MFC3682236.1"/>
    <property type="molecule type" value="Genomic_DNA"/>
</dbReference>
<gene>
    <name evidence="1" type="ORF">ACFOPI_01450</name>
</gene>
<evidence type="ECO:0000313" key="2">
    <source>
        <dbReference type="Proteomes" id="UP001595729"/>
    </source>
</evidence>
<reference evidence="2" key="1">
    <citation type="journal article" date="2019" name="Int. J. Syst. Evol. Microbiol.">
        <title>The Global Catalogue of Microorganisms (GCM) 10K type strain sequencing project: providing services to taxonomists for standard genome sequencing and annotation.</title>
        <authorList>
            <consortium name="The Broad Institute Genomics Platform"/>
            <consortium name="The Broad Institute Genome Sequencing Center for Infectious Disease"/>
            <person name="Wu L."/>
            <person name="Ma J."/>
        </authorList>
    </citation>
    <scope>NUCLEOTIDE SEQUENCE [LARGE SCALE GENOMIC DNA]</scope>
    <source>
        <strain evidence="2">KCTC 42501</strain>
    </source>
</reference>
<keyword evidence="2" id="KW-1185">Reference proteome</keyword>
<comment type="caution">
    <text evidence="1">The sequence shown here is derived from an EMBL/GenBank/DDBJ whole genome shotgun (WGS) entry which is preliminary data.</text>
</comment>
<proteinExistence type="predicted"/>
<dbReference type="Proteomes" id="UP001595729">
    <property type="component" value="Unassembled WGS sequence"/>
</dbReference>
<protein>
    <submittedName>
        <fullName evidence="1">Uncharacterized protein</fullName>
    </submittedName>
</protein>
<sequence length="143" mass="15443">MAIYVEDLEYESGSSTWAKVRHGGFLFRALVNGKQSELQRLLGRECLVELGFEKVASWRIVAGFKSEDSCIKASTEVPGGICVMGEVHSVMPINSGAALVDMYLQTGPEFLAIESTELGGTVPSVGMGLEVTLLGLCFYPTNF</sequence>
<accession>A0ABV7VZS1</accession>
<name>A0ABV7VZS1_9BURK</name>